<dbReference type="InterPro" id="IPR007494">
    <property type="entry name" value="Glutaredoxin2_C"/>
</dbReference>
<dbReference type="SFLD" id="SFLDG01204">
    <property type="entry name" value="Grx2-like.1"/>
    <property type="match status" value="1"/>
</dbReference>
<dbReference type="SUPFAM" id="SSF47616">
    <property type="entry name" value="GST C-terminal domain-like"/>
    <property type="match status" value="1"/>
</dbReference>
<proteinExistence type="predicted"/>
<dbReference type="Proteomes" id="UP000262371">
    <property type="component" value="Unassembled WGS sequence"/>
</dbReference>
<dbReference type="NCBIfam" id="TIGR02182">
    <property type="entry name" value="GRXB"/>
    <property type="match status" value="1"/>
</dbReference>
<gene>
    <name evidence="2" type="ORF">DY926_09545</name>
</gene>
<evidence type="ECO:0000313" key="2">
    <source>
        <dbReference type="EMBL" id="RFD19784.1"/>
    </source>
</evidence>
<protein>
    <submittedName>
        <fullName evidence="2">Glutaredoxin 2</fullName>
    </submittedName>
</protein>
<feature type="domain" description="GST N-terminal" evidence="1">
    <location>
        <begin position="1"/>
        <end position="76"/>
    </location>
</feature>
<dbReference type="InterPro" id="IPR036249">
    <property type="entry name" value="Thioredoxin-like_sf"/>
</dbReference>
<dbReference type="OrthoDB" id="5291571at2"/>
<dbReference type="PROSITE" id="PS51354">
    <property type="entry name" value="GLUTAREDOXIN_2"/>
    <property type="match status" value="1"/>
</dbReference>
<dbReference type="NCBIfam" id="NF007702">
    <property type="entry name" value="PRK10387.1"/>
    <property type="match status" value="1"/>
</dbReference>
<dbReference type="AlphaFoldDB" id="A0A371YZV6"/>
<dbReference type="InterPro" id="IPR011767">
    <property type="entry name" value="GLR_AS"/>
</dbReference>
<dbReference type="RefSeq" id="WP_116703165.1">
    <property type="nucleotide sequence ID" value="NZ_QUWV01000072.1"/>
</dbReference>
<dbReference type="PROSITE" id="PS00195">
    <property type="entry name" value="GLUTAREDOXIN_1"/>
    <property type="match status" value="1"/>
</dbReference>
<accession>A0A371YZV6</accession>
<dbReference type="InterPro" id="IPR040079">
    <property type="entry name" value="Glutathione_S-Trfase"/>
</dbReference>
<dbReference type="PROSITE" id="PS50404">
    <property type="entry name" value="GST_NTER"/>
    <property type="match status" value="1"/>
</dbReference>
<dbReference type="Pfam" id="PF04399">
    <property type="entry name" value="Glutaredoxin2_C"/>
    <property type="match status" value="1"/>
</dbReference>
<comment type="caution">
    <text evidence="2">The sequence shown here is derived from an EMBL/GenBank/DDBJ whole genome shotgun (WGS) entry which is preliminary data.</text>
</comment>
<sequence>MKLYTYDHCPFCVKARMIFGLKHIPFTHIVLPNDDSETPIRMVGRKLVPILEQDGRFMAESMDIVAHVDAMDGHPVLTGPTRPEISRWLTAGQQAYIPLVLPRFGGAPLPEFATTSARLYYIRNKEDMVGPFSERLAESPALKARINADLARLAELIESPAAVNGVLSTDDIHLFAYLRSLTIVADLTWPQAVRAYCEHMSRASGIPLLDTMAA</sequence>
<evidence type="ECO:0000259" key="1">
    <source>
        <dbReference type="PROSITE" id="PS50404"/>
    </source>
</evidence>
<dbReference type="Gene3D" id="1.20.1050.10">
    <property type="match status" value="1"/>
</dbReference>
<dbReference type="EMBL" id="QUWV01000072">
    <property type="protein sequence ID" value="RFD19784.1"/>
    <property type="molecule type" value="Genomic_DNA"/>
</dbReference>
<keyword evidence="3" id="KW-1185">Reference proteome</keyword>
<reference evidence="2 3" key="1">
    <citation type="submission" date="2018-08" db="EMBL/GenBank/DDBJ databases">
        <title>Komagataeibacter sp. AV 382.</title>
        <authorList>
            <person name="Skraban J."/>
            <person name="Trcek J."/>
        </authorList>
    </citation>
    <scope>NUCLEOTIDE SEQUENCE [LARGE SCALE GENOMIC DNA]</scope>
    <source>
        <strain evidence="2 3">AV 382</strain>
    </source>
</reference>
<evidence type="ECO:0000313" key="3">
    <source>
        <dbReference type="Proteomes" id="UP000262371"/>
    </source>
</evidence>
<dbReference type="SFLD" id="SFLDS00019">
    <property type="entry name" value="Glutathione_Transferase_(cytos"/>
    <property type="match status" value="1"/>
</dbReference>
<dbReference type="Pfam" id="PF13417">
    <property type="entry name" value="GST_N_3"/>
    <property type="match status" value="1"/>
</dbReference>
<dbReference type="Gene3D" id="3.40.30.10">
    <property type="entry name" value="Glutaredoxin"/>
    <property type="match status" value="1"/>
</dbReference>
<dbReference type="CDD" id="cd03037">
    <property type="entry name" value="GST_N_GRX2"/>
    <property type="match status" value="1"/>
</dbReference>
<dbReference type="InterPro" id="IPR011901">
    <property type="entry name" value="Grx2"/>
</dbReference>
<dbReference type="CDD" id="cd03199">
    <property type="entry name" value="GST_C_GRX2"/>
    <property type="match status" value="1"/>
</dbReference>
<dbReference type="SUPFAM" id="SSF52833">
    <property type="entry name" value="Thioredoxin-like"/>
    <property type="match status" value="1"/>
</dbReference>
<name>A0A371YZV6_9PROT</name>
<dbReference type="GO" id="GO:0005829">
    <property type="term" value="C:cytosol"/>
    <property type="evidence" value="ECO:0007669"/>
    <property type="project" value="InterPro"/>
</dbReference>
<dbReference type="SFLD" id="SFLDG01183">
    <property type="entry name" value="Grx2-like"/>
    <property type="match status" value="1"/>
</dbReference>
<organism evidence="2 3">
    <name type="scientific">Komagataeibacter melaceti</name>
    <dbReference type="NCBI Taxonomy" id="2766577"/>
    <lineage>
        <taxon>Bacteria</taxon>
        <taxon>Pseudomonadati</taxon>
        <taxon>Pseudomonadota</taxon>
        <taxon>Alphaproteobacteria</taxon>
        <taxon>Acetobacterales</taxon>
        <taxon>Acetobacteraceae</taxon>
        <taxon>Komagataeibacter</taxon>
    </lineage>
</organism>
<dbReference type="InterPro" id="IPR004045">
    <property type="entry name" value="Glutathione_S-Trfase_N"/>
</dbReference>
<dbReference type="InterPro" id="IPR036282">
    <property type="entry name" value="Glutathione-S-Trfase_C_sf"/>
</dbReference>